<feature type="transmembrane region" description="Helical" evidence="1">
    <location>
        <begin position="67"/>
        <end position="89"/>
    </location>
</feature>
<accession>A0A934W0I9</accession>
<evidence type="ECO:0000256" key="1">
    <source>
        <dbReference type="SAM" id="Phobius"/>
    </source>
</evidence>
<keyword evidence="1" id="KW-1133">Transmembrane helix</keyword>
<dbReference type="EMBL" id="JAEPRQ010000002">
    <property type="protein sequence ID" value="MBK4215834.1"/>
    <property type="molecule type" value="Genomic_DNA"/>
</dbReference>
<comment type="caution">
    <text evidence="2">The sequence shown here is derived from an EMBL/GenBank/DDBJ whole genome shotgun (WGS) entry which is preliminary data.</text>
</comment>
<reference evidence="2" key="1">
    <citation type="submission" date="2021-01" db="EMBL/GenBank/DDBJ databases">
        <title>Paracoccus amoyensis sp. nov., isolated from the surface seawater along the coast of Xiamen Island, China.</title>
        <authorList>
            <person name="Lyu L."/>
        </authorList>
    </citation>
    <scope>NUCLEOTIDE SEQUENCE</scope>
    <source>
        <strain evidence="2">MJ17</strain>
    </source>
</reference>
<keyword evidence="1" id="KW-0812">Transmembrane</keyword>
<sequence length="143" mass="16162">MTDQPQRRGDDIVGWEWVRTGPNFALGHPRSRSFGAIWFIIGFVALQGLVAIIGLVALFSAVPDIWVLLRMVLFVLLLVNNIIGLVALIGRHPLAWTTVWISLAMGFPLTLPLVMYWADGTRPNLIYRHRFERLIRTSDEATP</sequence>
<keyword evidence="3" id="KW-1185">Reference proteome</keyword>
<dbReference type="Proteomes" id="UP000640485">
    <property type="component" value="Unassembled WGS sequence"/>
</dbReference>
<organism evidence="2 3">
    <name type="scientific">Paracoccus caeni</name>
    <dbReference type="NCBI Taxonomy" id="657651"/>
    <lineage>
        <taxon>Bacteria</taxon>
        <taxon>Pseudomonadati</taxon>
        <taxon>Pseudomonadota</taxon>
        <taxon>Alphaproteobacteria</taxon>
        <taxon>Rhodobacterales</taxon>
        <taxon>Paracoccaceae</taxon>
        <taxon>Paracoccus</taxon>
    </lineage>
</organism>
<dbReference type="RefSeq" id="WP_200685189.1">
    <property type="nucleotide sequence ID" value="NZ_JAEPRQ010000002.1"/>
</dbReference>
<evidence type="ECO:0000313" key="2">
    <source>
        <dbReference type="EMBL" id="MBK4215834.1"/>
    </source>
</evidence>
<feature type="transmembrane region" description="Helical" evidence="1">
    <location>
        <begin position="36"/>
        <end position="60"/>
    </location>
</feature>
<proteinExistence type="predicted"/>
<dbReference type="AlphaFoldDB" id="A0A934W0I9"/>
<name>A0A934W0I9_9RHOB</name>
<feature type="transmembrane region" description="Helical" evidence="1">
    <location>
        <begin position="95"/>
        <end position="118"/>
    </location>
</feature>
<evidence type="ECO:0000313" key="3">
    <source>
        <dbReference type="Proteomes" id="UP000640485"/>
    </source>
</evidence>
<gene>
    <name evidence="2" type="ORF">JJJ17_07850</name>
</gene>
<keyword evidence="1" id="KW-0472">Membrane</keyword>
<protein>
    <submittedName>
        <fullName evidence="2">Uncharacterized protein</fullName>
    </submittedName>
</protein>